<name>A0A2U8E1H4_9BACT</name>
<sequence>MPGVENLPGRETAIALVFQFNDKTWGFDKKKQYHLINKVAPSFARISDSGEVVTFDDYAKLGGENSVVLYAPDGKLKAQYSLKELMPSYAIEKLKTESVKEMTDAFGLFWYKDSYFYDSKIIIYTNVGGVISISNSGSVEYTDSKNNKSIKMQSAGKLKPPPSAAN</sequence>
<keyword evidence="2" id="KW-1185">Reference proteome</keyword>
<dbReference type="KEGG" id="elut:CKA38_05185"/>
<evidence type="ECO:0000313" key="2">
    <source>
        <dbReference type="Proteomes" id="UP000244896"/>
    </source>
</evidence>
<dbReference type="AlphaFoldDB" id="A0A2U8E1H4"/>
<proteinExistence type="predicted"/>
<protein>
    <submittedName>
        <fullName evidence="1">Uncharacterized protein</fullName>
    </submittedName>
</protein>
<dbReference type="EMBL" id="CP023004">
    <property type="protein sequence ID" value="AWI08728.1"/>
    <property type="molecule type" value="Genomic_DNA"/>
</dbReference>
<reference evidence="1 2" key="1">
    <citation type="journal article" date="2018" name="Syst. Appl. Microbiol.">
        <title>Ereboglobus luteus gen. nov. sp. nov. from cockroach guts, and new insights into the oxygen relationship of the genera Opitutus and Didymococcus (Verrucomicrobia: Opitutaceae).</title>
        <authorList>
            <person name="Tegtmeier D."/>
            <person name="Belitz A."/>
            <person name="Radek R."/>
            <person name="Heimerl T."/>
            <person name="Brune A."/>
        </authorList>
    </citation>
    <scope>NUCLEOTIDE SEQUENCE [LARGE SCALE GENOMIC DNA]</scope>
    <source>
        <strain evidence="1 2">Ho45</strain>
    </source>
</reference>
<evidence type="ECO:0000313" key="1">
    <source>
        <dbReference type="EMBL" id="AWI08728.1"/>
    </source>
</evidence>
<gene>
    <name evidence="1" type="ORF">CKA38_05185</name>
</gene>
<accession>A0A2U8E1H4</accession>
<organism evidence="1 2">
    <name type="scientific">Ereboglobus luteus</name>
    <dbReference type="NCBI Taxonomy" id="1796921"/>
    <lineage>
        <taxon>Bacteria</taxon>
        <taxon>Pseudomonadati</taxon>
        <taxon>Verrucomicrobiota</taxon>
        <taxon>Opitutia</taxon>
        <taxon>Opitutales</taxon>
        <taxon>Opitutaceae</taxon>
        <taxon>Ereboglobus</taxon>
    </lineage>
</organism>
<dbReference type="Proteomes" id="UP000244896">
    <property type="component" value="Chromosome"/>
</dbReference>